<dbReference type="PANTHER" id="PTHR30298:SF0">
    <property type="entry name" value="PROTEIN YBFL-RELATED"/>
    <property type="match status" value="1"/>
</dbReference>
<proteinExistence type="predicted"/>
<dbReference type="Pfam" id="PF01609">
    <property type="entry name" value="DDE_Tnp_1"/>
    <property type="match status" value="1"/>
</dbReference>
<dbReference type="Proteomes" id="UP000551616">
    <property type="component" value="Unassembled WGS sequence"/>
</dbReference>
<keyword evidence="3" id="KW-1185">Reference proteome</keyword>
<dbReference type="EMBL" id="JABRWO010000023">
    <property type="protein sequence ID" value="MBA2117932.1"/>
    <property type="molecule type" value="Genomic_DNA"/>
</dbReference>
<reference evidence="2 3" key="1">
    <citation type="submission" date="2020-05" db="EMBL/GenBank/DDBJ databases">
        <title>Bremerella alba sp. nov., a novel planctomycete isolated from the surface of the macroalga Fucus spiralis.</title>
        <authorList>
            <person name="Godinho O."/>
            <person name="Botelho R."/>
            <person name="Albuquerque L."/>
            <person name="Wiegand S."/>
            <person name="Da Costa M.S."/>
            <person name="Lobo-Da-Cunha A."/>
            <person name="Jogler C."/>
            <person name="Lage O.M."/>
        </authorList>
    </citation>
    <scope>NUCLEOTIDE SEQUENCE [LARGE SCALE GENOMIC DNA]</scope>
    <source>
        <strain evidence="2 3">FF15</strain>
    </source>
</reference>
<dbReference type="GO" id="GO:0003677">
    <property type="term" value="F:DNA binding"/>
    <property type="evidence" value="ECO:0007669"/>
    <property type="project" value="InterPro"/>
</dbReference>
<comment type="caution">
    <text evidence="2">The sequence shown here is derived from an EMBL/GenBank/DDBJ whole genome shotgun (WGS) entry which is preliminary data.</text>
</comment>
<dbReference type="GO" id="GO:0006313">
    <property type="term" value="P:DNA transposition"/>
    <property type="evidence" value="ECO:0007669"/>
    <property type="project" value="InterPro"/>
</dbReference>
<feature type="domain" description="Transposase IS4-like" evidence="1">
    <location>
        <begin position="2"/>
        <end position="51"/>
    </location>
</feature>
<dbReference type="PANTHER" id="PTHR30298">
    <property type="entry name" value="H REPEAT-ASSOCIATED PREDICTED TRANSPOSASE"/>
    <property type="match status" value="1"/>
</dbReference>
<evidence type="ECO:0000313" key="2">
    <source>
        <dbReference type="EMBL" id="MBA2117932.1"/>
    </source>
</evidence>
<accession>A0A7V9A9X4</accession>
<evidence type="ECO:0000313" key="3">
    <source>
        <dbReference type="Proteomes" id="UP000551616"/>
    </source>
</evidence>
<dbReference type="InterPro" id="IPR002559">
    <property type="entry name" value="Transposase_11"/>
</dbReference>
<evidence type="ECO:0000259" key="1">
    <source>
        <dbReference type="Pfam" id="PF01609"/>
    </source>
</evidence>
<organism evidence="2 3">
    <name type="scientific">Bremerella alba</name>
    <dbReference type="NCBI Taxonomy" id="980252"/>
    <lineage>
        <taxon>Bacteria</taxon>
        <taxon>Pseudomonadati</taxon>
        <taxon>Planctomycetota</taxon>
        <taxon>Planctomycetia</taxon>
        <taxon>Pirellulales</taxon>
        <taxon>Pirellulaceae</taxon>
        <taxon>Bremerella</taxon>
    </lineage>
</organism>
<name>A0A7V9A9X4_9BACT</name>
<dbReference type="GO" id="GO:0004803">
    <property type="term" value="F:transposase activity"/>
    <property type="evidence" value="ECO:0007669"/>
    <property type="project" value="InterPro"/>
</dbReference>
<protein>
    <submittedName>
        <fullName evidence="2">ISAs1 family transposase ISBlma7</fullName>
    </submittedName>
</protein>
<gene>
    <name evidence="2" type="ORF">HOV93_51390</name>
</gene>
<sequence length="85" mass="9863">MKQFAGAVRGHWGIENTLQWSLDVTFREDDSRVRNRYAAENLAWLKRMAISLIKQQKSKESIVMRRRMAGRNVNFLAEIIGLPTS</sequence>
<dbReference type="AlphaFoldDB" id="A0A7V9A9X4"/>
<dbReference type="InterPro" id="IPR051698">
    <property type="entry name" value="Transposase_11-like"/>
</dbReference>